<dbReference type="CTD" id="9809852"/>
<gene>
    <name evidence="4" type="ORF">GCK72_022229</name>
</gene>
<feature type="repeat" description="MBT" evidence="2">
    <location>
        <begin position="369"/>
        <end position="468"/>
    </location>
</feature>
<organism evidence="4 5">
    <name type="scientific">Caenorhabditis remanei</name>
    <name type="common">Caenorhabditis vulgaris</name>
    <dbReference type="NCBI Taxonomy" id="31234"/>
    <lineage>
        <taxon>Eukaryota</taxon>
        <taxon>Metazoa</taxon>
        <taxon>Ecdysozoa</taxon>
        <taxon>Nematoda</taxon>
        <taxon>Chromadorea</taxon>
        <taxon>Rhabditida</taxon>
        <taxon>Rhabditina</taxon>
        <taxon>Rhabditomorpha</taxon>
        <taxon>Rhabditoidea</taxon>
        <taxon>Rhabditidae</taxon>
        <taxon>Peloderinae</taxon>
        <taxon>Caenorhabditis</taxon>
    </lineage>
</organism>
<dbReference type="InterPro" id="IPR050548">
    <property type="entry name" value="PcG_chromatin_remod_factors"/>
</dbReference>
<keyword evidence="1" id="KW-0677">Repeat</keyword>
<name>A0A6A5FT92_CAERE</name>
<sequence length="498" mass="56607">MVEMKPFVGAPLRNPDRTPNNWIKELEQCVNGESEAVPVSAFSKNLGSDVSNILVTNINIVVNHEKGANWVAAVEKSYGYFALCRFLGSTHRFWTNYMSDNVHSVEKIGIVLDIAPPATFHPKYNEDADLFMEDIKREISNRQTLPESFELLKAGKTVSRFNFGQRVELLRCNGQIRVAHIHAVCGRRLNVIVNQCDSPVELVPDDDPQAESDNAENWVDEDSIFLLPVGFATLNGYTLVANGDYIEYTEQIAAAIRAGFQPEYEPGDVRFDDLKKPEISQELMNKVKIGQKCELIDPLSDDFECLVVATVMAKCENPGYVILRLDEDESAFPIHLINVFMYPIGYSENYRLPLEDPRKAKHYSLDGKFDVEDYMRATGATSVPIDEIRPMPPQERMDLFKPKMRLEATSFYDNQYICPAEIVSVHGRVLKIKYNGHDDANDEYVDIDSHNLLPAGWCEIHGYQLQYPRENTEADTPVEPFRRLPKRDAGDEDEMEQP</sequence>
<evidence type="ECO:0000313" key="5">
    <source>
        <dbReference type="Proteomes" id="UP000483820"/>
    </source>
</evidence>
<dbReference type="Gene3D" id="2.30.30.140">
    <property type="match status" value="4"/>
</dbReference>
<dbReference type="Pfam" id="PF02820">
    <property type="entry name" value="MBT"/>
    <property type="match status" value="3"/>
</dbReference>
<dbReference type="GO" id="GO:0045892">
    <property type="term" value="P:negative regulation of DNA-templated transcription"/>
    <property type="evidence" value="ECO:0007669"/>
    <property type="project" value="TreeGrafter"/>
</dbReference>
<dbReference type="AlphaFoldDB" id="A0A6A5FT92"/>
<reference evidence="4 5" key="1">
    <citation type="submission" date="2019-12" db="EMBL/GenBank/DDBJ databases">
        <title>Chromosome-level assembly of the Caenorhabditis remanei genome.</title>
        <authorList>
            <person name="Teterina A.A."/>
            <person name="Willis J.H."/>
            <person name="Phillips P.C."/>
        </authorList>
    </citation>
    <scope>NUCLEOTIDE SEQUENCE [LARGE SCALE GENOMIC DNA]</scope>
    <source>
        <strain evidence="4 5">PX506</strain>
        <tissue evidence="4">Whole organism</tissue>
    </source>
</reference>
<dbReference type="GeneID" id="9809852"/>
<dbReference type="GO" id="GO:0005634">
    <property type="term" value="C:nucleus"/>
    <property type="evidence" value="ECO:0007669"/>
    <property type="project" value="InterPro"/>
</dbReference>
<dbReference type="SUPFAM" id="SSF63748">
    <property type="entry name" value="Tudor/PWWP/MBT"/>
    <property type="match status" value="4"/>
</dbReference>
<dbReference type="PROSITE" id="PS51079">
    <property type="entry name" value="MBT"/>
    <property type="match status" value="1"/>
</dbReference>
<feature type="compositionally biased region" description="Basic and acidic residues" evidence="3">
    <location>
        <begin position="480"/>
        <end position="489"/>
    </location>
</feature>
<dbReference type="KEGG" id="crq:GCK72_022229"/>
<dbReference type="RefSeq" id="XP_053578284.1">
    <property type="nucleotide sequence ID" value="XM_053734718.1"/>
</dbReference>
<proteinExistence type="predicted"/>
<evidence type="ECO:0000256" key="2">
    <source>
        <dbReference type="PROSITE-ProRule" id="PRU00459"/>
    </source>
</evidence>
<protein>
    <recommendedName>
        <fullName evidence="6">Tudor domain-containing protein</fullName>
    </recommendedName>
</protein>
<evidence type="ECO:0000313" key="4">
    <source>
        <dbReference type="EMBL" id="KAF1745782.1"/>
    </source>
</evidence>
<dbReference type="EMBL" id="WUAV01000006">
    <property type="protein sequence ID" value="KAF1745782.1"/>
    <property type="molecule type" value="Genomic_DNA"/>
</dbReference>
<dbReference type="InterPro" id="IPR004092">
    <property type="entry name" value="Mbt"/>
</dbReference>
<dbReference type="Proteomes" id="UP000483820">
    <property type="component" value="Chromosome X"/>
</dbReference>
<evidence type="ECO:0000256" key="3">
    <source>
        <dbReference type="SAM" id="MobiDB-lite"/>
    </source>
</evidence>
<evidence type="ECO:0000256" key="1">
    <source>
        <dbReference type="ARBA" id="ARBA00022737"/>
    </source>
</evidence>
<dbReference type="GO" id="GO:0003682">
    <property type="term" value="F:chromatin binding"/>
    <property type="evidence" value="ECO:0007669"/>
    <property type="project" value="TreeGrafter"/>
</dbReference>
<dbReference type="PANTHER" id="PTHR12247">
    <property type="entry name" value="POLYCOMB GROUP PROTEIN"/>
    <property type="match status" value="1"/>
</dbReference>
<comment type="caution">
    <text evidence="4">The sequence shown here is derived from an EMBL/GenBank/DDBJ whole genome shotgun (WGS) entry which is preliminary data.</text>
</comment>
<evidence type="ECO:0008006" key="6">
    <source>
        <dbReference type="Google" id="ProtNLM"/>
    </source>
</evidence>
<dbReference type="SMART" id="SM00561">
    <property type="entry name" value="MBT"/>
    <property type="match status" value="2"/>
</dbReference>
<dbReference type="GO" id="GO:0042393">
    <property type="term" value="F:histone binding"/>
    <property type="evidence" value="ECO:0007669"/>
    <property type="project" value="TreeGrafter"/>
</dbReference>
<dbReference type="PANTHER" id="PTHR12247:SF131">
    <property type="entry name" value="LD05287P"/>
    <property type="match status" value="1"/>
</dbReference>
<accession>A0A6A5FT92</accession>
<feature type="region of interest" description="Disordered" evidence="3">
    <location>
        <begin position="469"/>
        <end position="498"/>
    </location>
</feature>